<evidence type="ECO:0000313" key="3">
    <source>
        <dbReference type="Proteomes" id="UP000297972"/>
    </source>
</evidence>
<dbReference type="Proteomes" id="UP000297972">
    <property type="component" value="Unassembled WGS sequence"/>
</dbReference>
<evidence type="ECO:0000313" key="2">
    <source>
        <dbReference type="EMBL" id="TGN44390.1"/>
    </source>
</evidence>
<gene>
    <name evidence="2" type="ORF">E4L95_20235</name>
</gene>
<dbReference type="OrthoDB" id="784829at2"/>
<sequence>MDFGIARGKYVTAKLVPLLDSEEEIASHFYRVFDRQSSEPEAEASEAAGRNLVIAQTLAADPEPPNLERFAALVREAVPPGFTVPRHTKVIVDEEFKPVCDLIRVEQWARRPDMSGYALKVTFAARDGGMKTLILEDSDLTSRNGISRLVDHGFCLLGSKTDLIRLLRSWENVPVAWRVDKTGWMETPGGRIFIRADGQTILRQTHSVEPVIMFNPERVDMISGGTFAGWKEQVARLALGNDLLIFAICAAIMPALLKSAAIETAVFNLFANGPVGKSLILAVATSADRSPATGARWSDASQSLQRLHALTRDGMLALDALPENPPGKLLAHLTSLGDDGIYTQNENDWRGVTMSTSERPLTGLLHRFRRTVPAAMIARNIDIRADIGRYGCLNDLHGHPDYEEFAAAMHLGFKTHYGHLAPAFTQIIVNWREDIEAALPAWIRDAIAEIKHRAGISEPVTDVARKEALRRLALAAVAGEKAIGFGLLPWPKGTAMSAICTVASLWNVTDAQGGGPANVVCQLRAFLNDNGTGFVWTNTVHPSANHDMASGWQDDDYYYLTAGHVDAMPGLREAMIELAARNILAPGGQTNSWQYKMGRNIPGRPNVYRIRKNWLRAEFEA</sequence>
<dbReference type="AlphaFoldDB" id="A0A4Z1C8Y1"/>
<keyword evidence="3" id="KW-1185">Reference proteome</keyword>
<dbReference type="EMBL" id="SRPG01000334">
    <property type="protein sequence ID" value="TGN44390.1"/>
    <property type="molecule type" value="Genomic_DNA"/>
</dbReference>
<proteinExistence type="predicted"/>
<dbReference type="InterPro" id="IPR009270">
    <property type="entry name" value="DUF927"/>
</dbReference>
<accession>A0A4Z1C8Y1</accession>
<dbReference type="Pfam" id="PF06048">
    <property type="entry name" value="DUF927"/>
    <property type="match status" value="1"/>
</dbReference>
<reference evidence="2 3" key="1">
    <citation type="submission" date="2019-03" db="EMBL/GenBank/DDBJ databases">
        <authorList>
            <person name="Li J."/>
        </authorList>
    </citation>
    <scope>NUCLEOTIDE SEQUENCE [LARGE SCALE GENOMIC DNA]</scope>
    <source>
        <strain evidence="2 3">3058</strain>
    </source>
</reference>
<protein>
    <submittedName>
        <fullName evidence="2">DUF927 domain-containing protein</fullName>
    </submittedName>
</protein>
<evidence type="ECO:0000259" key="1">
    <source>
        <dbReference type="Pfam" id="PF06048"/>
    </source>
</evidence>
<organism evidence="2 3">
    <name type="scientific">Paracoccus liaowanqingii</name>
    <dbReference type="NCBI Taxonomy" id="2560053"/>
    <lineage>
        <taxon>Bacteria</taxon>
        <taxon>Pseudomonadati</taxon>
        <taxon>Pseudomonadota</taxon>
        <taxon>Alphaproteobacteria</taxon>
        <taxon>Rhodobacterales</taxon>
        <taxon>Paracoccaceae</taxon>
        <taxon>Paracoccus</taxon>
    </lineage>
</organism>
<name>A0A4Z1C8Y1_9RHOB</name>
<comment type="caution">
    <text evidence="2">The sequence shown here is derived from an EMBL/GenBank/DDBJ whole genome shotgun (WGS) entry which is preliminary data.</text>
</comment>
<feature type="domain" description="DUF927" evidence="1">
    <location>
        <begin position="97"/>
        <end position="326"/>
    </location>
</feature>